<name>A0A369UMJ7_9GAMM</name>
<organism evidence="2 3">
    <name type="scientific">Dyella tabacisoli</name>
    <dbReference type="NCBI Taxonomy" id="2282381"/>
    <lineage>
        <taxon>Bacteria</taxon>
        <taxon>Pseudomonadati</taxon>
        <taxon>Pseudomonadota</taxon>
        <taxon>Gammaproteobacteria</taxon>
        <taxon>Lysobacterales</taxon>
        <taxon>Rhodanobacteraceae</taxon>
        <taxon>Dyella</taxon>
    </lineage>
</organism>
<dbReference type="EMBL" id="QQAH01000013">
    <property type="protein sequence ID" value="RDD80938.1"/>
    <property type="molecule type" value="Genomic_DNA"/>
</dbReference>
<accession>A0A369UMJ7</accession>
<evidence type="ECO:0000256" key="1">
    <source>
        <dbReference type="SAM" id="MobiDB-lite"/>
    </source>
</evidence>
<proteinExistence type="predicted"/>
<reference evidence="2 3" key="1">
    <citation type="submission" date="2018-07" db="EMBL/GenBank/DDBJ databases">
        <title>Dyella tabacisoli L4-6T, whole genome shotgun sequence.</title>
        <authorList>
            <person name="Zhou X.-K."/>
            <person name="Li W.-J."/>
            <person name="Duan Y.-Q."/>
        </authorList>
    </citation>
    <scope>NUCLEOTIDE SEQUENCE [LARGE SCALE GENOMIC DNA]</scope>
    <source>
        <strain evidence="2 3">L4-6</strain>
    </source>
</reference>
<protein>
    <submittedName>
        <fullName evidence="2">Uncharacterized protein</fullName>
    </submittedName>
</protein>
<evidence type="ECO:0000313" key="3">
    <source>
        <dbReference type="Proteomes" id="UP000253782"/>
    </source>
</evidence>
<dbReference type="AlphaFoldDB" id="A0A369UMJ7"/>
<keyword evidence="3" id="KW-1185">Reference proteome</keyword>
<feature type="region of interest" description="Disordered" evidence="1">
    <location>
        <begin position="30"/>
        <end position="59"/>
    </location>
</feature>
<gene>
    <name evidence="2" type="ORF">DVJ77_14630</name>
</gene>
<evidence type="ECO:0000313" key="2">
    <source>
        <dbReference type="EMBL" id="RDD80938.1"/>
    </source>
</evidence>
<sequence>MNTPLQRALAAYRPLYLNGLLMDGQYRLPAKPKPIPQTAPTDPCRAAAMPGKPLSGVTA</sequence>
<dbReference type="Proteomes" id="UP000253782">
    <property type="component" value="Unassembled WGS sequence"/>
</dbReference>
<dbReference type="OrthoDB" id="5959625at2"/>
<dbReference type="RefSeq" id="WP_114846242.1">
    <property type="nucleotide sequence ID" value="NZ_JBHSPE010000008.1"/>
</dbReference>
<comment type="caution">
    <text evidence="2">The sequence shown here is derived from an EMBL/GenBank/DDBJ whole genome shotgun (WGS) entry which is preliminary data.</text>
</comment>